<dbReference type="EMBL" id="AE014134">
    <property type="protein sequence ID" value="ACL83034.1"/>
    <property type="molecule type" value="Genomic_DNA"/>
</dbReference>
<reference evidence="2 4" key="10">
    <citation type="journal article" date="2015" name="G3 (Bethesda)">
        <title>Gene Model Annotations for Drosophila melanogaster: The Rule-Benders.</title>
        <authorList>
            <consortium name="FlyBase Consortium"/>
            <person name="Crosby M.A."/>
            <person name="Gramates L.S."/>
            <person name="Dos Santos G."/>
            <person name="Matthews B.B."/>
            <person name="St Pierre S.E."/>
            <person name="Zhou P."/>
            <person name="Schroeder A.J."/>
            <person name="Falls K."/>
            <person name="Emmert D.B."/>
            <person name="Russo S.M."/>
            <person name="Gelbart W.M."/>
            <person name="null"/>
        </authorList>
    </citation>
    <scope>NUCLEOTIDE SEQUENCE [LARGE SCALE GENOMIC DNA]</scope>
    <source>
        <strain evidence="4">Berkeley</strain>
    </source>
</reference>
<reference evidence="2 4" key="5">
    <citation type="journal article" date="2002" name="Genome Biol.">
        <title>Heterochromatic sequences in a Drosophila whole-genome shotgun assembly.</title>
        <authorList>
            <person name="Hoskins R.A."/>
            <person name="Smith C.D."/>
            <person name="Carlson J.W."/>
            <person name="Carvalho A.B."/>
            <person name="Halpern A."/>
            <person name="Kaminker J.S."/>
            <person name="Kennedy C."/>
            <person name="Mungall C.J."/>
            <person name="Sullivan B.A."/>
            <person name="Sutton G.G."/>
            <person name="Yasuhara J.C."/>
            <person name="Wakimoto B.T."/>
            <person name="Myers E.W."/>
            <person name="Celniker S.E."/>
            <person name="Rubin G.M."/>
            <person name="Karpen G.H."/>
        </authorList>
    </citation>
    <scope>NUCLEOTIDE SEQUENCE [LARGE SCALE GENOMIC DNA]</scope>
    <source>
        <strain evidence="4">Berkeley</strain>
    </source>
</reference>
<dbReference type="PaxDb" id="7227-FBpp0271691"/>
<feature type="compositionally biased region" description="Basic residues" evidence="1">
    <location>
        <begin position="144"/>
        <end position="154"/>
    </location>
</feature>
<dbReference type="FlyBase" id="FBgn0087041">
    <property type="gene designation" value="Hyls1"/>
</dbReference>
<dbReference type="Bgee" id="FBgn0087041">
    <property type="expression patterns" value="Expressed in saliva-secreting gland and 31 other cell types or tissues"/>
</dbReference>
<protein>
    <submittedName>
        <fullName evidence="2">Hyls1 centriolar and ciliogenesis associated</fullName>
    </submittedName>
</protein>
<reference evidence="2 4" key="8">
    <citation type="journal article" date="2007" name="Science">
        <title>Sequence finishing and mapping of Drosophila melanogaster heterochromatin.</title>
        <authorList>
            <person name="Hoskins R.A."/>
            <person name="Carlson J.W."/>
            <person name="Kennedy C."/>
            <person name="Acevedo D."/>
            <person name="Evans-Holm M."/>
            <person name="Frise E."/>
            <person name="Wan K.H."/>
            <person name="Park S."/>
            <person name="Mendez-Lago M."/>
            <person name="Rossi F."/>
            <person name="Villasante A."/>
            <person name="Dimitri P."/>
            <person name="Karpen G.H."/>
            <person name="Celniker S.E."/>
        </authorList>
    </citation>
    <scope>NUCLEOTIDE SEQUENCE [LARGE SCALE GENOMIC DNA]</scope>
    <source>
        <strain evidence="4">Berkeley</strain>
    </source>
</reference>
<reference evidence="2 4" key="7">
    <citation type="journal article" date="2007" name="Science">
        <title>The Release 5.1 annotation of Drosophila melanogaster heterochromatin.</title>
        <authorList>
            <person name="Smith C.D."/>
            <person name="Shu S."/>
            <person name="Mungall C.J."/>
            <person name="Karpen G.H."/>
        </authorList>
    </citation>
    <scope>NUCLEOTIDE SEQUENCE [LARGE SCALE GENOMIC DNA]</scope>
    <source>
        <strain evidence="4">Berkeley</strain>
    </source>
</reference>
<dbReference type="FunCoup" id="B7YZW2">
    <property type="interactions" value="5"/>
</dbReference>
<dbReference type="CTD" id="219844"/>
<evidence type="ECO:0000256" key="1">
    <source>
        <dbReference type="SAM" id="MobiDB-lite"/>
    </source>
</evidence>
<feature type="region of interest" description="Disordered" evidence="1">
    <location>
        <begin position="49"/>
        <end position="105"/>
    </location>
</feature>
<proteinExistence type="predicted"/>
<dbReference type="OMA" id="GIAMSEM"/>
<dbReference type="GO" id="GO:0005814">
    <property type="term" value="C:centriole"/>
    <property type="evidence" value="ECO:0000314"/>
    <property type="project" value="FlyBase"/>
</dbReference>
<accession>B7YZW2</accession>
<dbReference type="eggNOG" id="ENOG502S9JS">
    <property type="taxonomic scope" value="Eukaryota"/>
</dbReference>
<feature type="compositionally biased region" description="Basic and acidic residues" evidence="1">
    <location>
        <begin position="87"/>
        <end position="105"/>
    </location>
</feature>
<dbReference type="BioGRID-ORCS" id="7354432">
    <property type="hits" value="0 hits in 1 CRISPR screen"/>
</dbReference>
<reference evidence="2 4" key="1">
    <citation type="journal article" date="2000" name="Science">
        <title>The genome sequence of Drosophila melanogaster.</title>
        <authorList>
            <person name="Adams M.D."/>
            <person name="Celniker S.E."/>
            <person name="Holt R.A."/>
            <person name="Evans C.A."/>
            <person name="Gocayne J.D."/>
            <person name="Amanatides P.G."/>
            <person name="Scherer S.E."/>
            <person name="Li P.W."/>
            <person name="Hoskins R.A."/>
            <person name="Galle R.F."/>
            <person name="George R.A."/>
            <person name="Lewis S.E."/>
            <person name="Richards S."/>
            <person name="Ashburner M."/>
            <person name="Henderson S.N."/>
            <person name="Sutton G.G."/>
            <person name="Wortman J.R."/>
            <person name="Yandell M.D."/>
            <person name="Zhang Q."/>
            <person name="Chen L.X."/>
            <person name="Brandon R.C."/>
            <person name="Rogers Y.H."/>
            <person name="Blazej R.G."/>
            <person name="Champe M."/>
            <person name="Pfeiffer B.D."/>
            <person name="Wan K.H."/>
            <person name="Doyle C."/>
            <person name="Baxter E.G."/>
            <person name="Helt G."/>
            <person name="Nelson C.R."/>
            <person name="Gabor G.L."/>
            <person name="Abril J.F."/>
            <person name="Agbayani A."/>
            <person name="An H.J."/>
            <person name="Andrews-Pfannkoch C."/>
            <person name="Baldwin D."/>
            <person name="Ballew R.M."/>
            <person name="Basu A."/>
            <person name="Baxendale J."/>
            <person name="Bayraktaroglu L."/>
            <person name="Beasley E.M."/>
            <person name="Beeson K.Y."/>
            <person name="Benos P.V."/>
            <person name="Berman B.P."/>
            <person name="Bhandari D."/>
            <person name="Bolshakov S."/>
            <person name="Borkova D."/>
            <person name="Botchan M.R."/>
            <person name="Bouck J."/>
            <person name="Brokstein P."/>
            <person name="Brottier P."/>
            <person name="Burtis K.C."/>
            <person name="Busam D.A."/>
            <person name="Butler H."/>
            <person name="Cadieu E."/>
            <person name="Center A."/>
            <person name="Chandra I."/>
            <person name="Cherry J.M."/>
            <person name="Cawley S."/>
            <person name="Dahlke C."/>
            <person name="Davenport L.B."/>
            <person name="Davies P."/>
            <person name="de Pablos B."/>
            <person name="Delcher A."/>
            <person name="Deng Z."/>
            <person name="Mays A.D."/>
            <person name="Dew I."/>
            <person name="Dietz S.M."/>
            <person name="Dodson K."/>
            <person name="Doup L.E."/>
            <person name="Downes M."/>
            <person name="Dugan-Rocha S."/>
            <person name="Dunkov B.C."/>
            <person name="Dunn P."/>
            <person name="Durbin K.J."/>
            <person name="Evangelista C.C."/>
            <person name="Ferraz C."/>
            <person name="Ferriera S."/>
            <person name="Fleischmann W."/>
            <person name="Fosler C."/>
            <person name="Gabrielian A.E."/>
            <person name="Garg N.S."/>
            <person name="Gelbart W.M."/>
            <person name="Glasser K."/>
            <person name="Glodek A."/>
            <person name="Gong F."/>
            <person name="Gorrell J.H."/>
            <person name="Gu Z."/>
            <person name="Guan P."/>
            <person name="Harris M."/>
            <person name="Harris N.L."/>
            <person name="Harvey D."/>
            <person name="Heiman T.J."/>
            <person name="Hernandez J.R."/>
            <person name="Houck J."/>
            <person name="Hostin D."/>
            <person name="Houston K.A."/>
            <person name="Howland T.J."/>
            <person name="Wei M.H."/>
            <person name="Ibegwam C."/>
            <person name="Jalali M."/>
            <person name="Kalush F."/>
            <person name="Karpen G.H."/>
            <person name="Ke Z."/>
            <person name="Kennison J.A."/>
            <person name="Ketchum K.A."/>
            <person name="Kimmel B.E."/>
            <person name="Kodira C.D."/>
            <person name="Kraft C."/>
            <person name="Kravitz S."/>
            <person name="Kulp D."/>
            <person name="Lai Z."/>
            <person name="Lasko P."/>
            <person name="Lei Y."/>
            <person name="Levitsky A.A."/>
            <person name="Li J."/>
            <person name="Li Z."/>
            <person name="Liang Y."/>
            <person name="Lin X."/>
            <person name="Liu X."/>
            <person name="Mattei B."/>
            <person name="McIntosh T.C."/>
            <person name="McLeod M.P."/>
            <person name="McPherson D."/>
            <person name="Merkulov G."/>
            <person name="Milshina N.V."/>
            <person name="Mobarry C."/>
            <person name="Morris J."/>
            <person name="Moshrefi A."/>
            <person name="Mount S.M."/>
            <person name="Moy M."/>
            <person name="Murphy B."/>
            <person name="Murphy L."/>
            <person name="Muzny D.M."/>
            <person name="Nelson D.L."/>
            <person name="Nelson D.R."/>
            <person name="Nelson K.A."/>
            <person name="Nixon K."/>
            <person name="Nusskern D.R."/>
            <person name="Pacleb J.M."/>
            <person name="Palazzolo M."/>
            <person name="Pittman G.S."/>
            <person name="Pan S."/>
            <person name="Pollard J."/>
            <person name="Puri V."/>
            <person name="Reese M.G."/>
            <person name="Reinert K."/>
            <person name="Remington K."/>
            <person name="Saunders R.D."/>
            <person name="Scheeler F."/>
            <person name="Shen H."/>
            <person name="Shue B.C."/>
            <person name="Siden-Kiamos I."/>
            <person name="Simpson M."/>
            <person name="Skupski M.P."/>
            <person name="Smith T."/>
            <person name="Spier E."/>
            <person name="Spradling A.C."/>
            <person name="Stapleton M."/>
            <person name="Strong R."/>
            <person name="Sun E."/>
            <person name="Svirskas R."/>
            <person name="Tector C."/>
            <person name="Turner R."/>
            <person name="Venter E."/>
            <person name="Wang A.H."/>
            <person name="Wang X."/>
            <person name="Wang Z.Y."/>
            <person name="Wassarman D.A."/>
            <person name="Weinstock G.M."/>
            <person name="Weissenbach J."/>
            <person name="Williams S.M."/>
            <person name="WoodageT"/>
            <person name="Worley K.C."/>
            <person name="Wu D."/>
            <person name="Yang S."/>
            <person name="Yao Q.A."/>
            <person name="Ye J."/>
            <person name="Yeh R.F."/>
            <person name="Zaveri J.S."/>
            <person name="Zhan M."/>
            <person name="Zhang G."/>
            <person name="Zhao Q."/>
            <person name="Zheng L."/>
            <person name="Zheng X.H."/>
            <person name="Zhong F.N."/>
            <person name="Zhong W."/>
            <person name="Zhou X."/>
            <person name="Zhu S."/>
            <person name="Zhu X."/>
            <person name="Smith H.O."/>
            <person name="Gibbs R.A."/>
            <person name="Myers E.W."/>
            <person name="Rubin G.M."/>
            <person name="Venter J.C."/>
        </authorList>
    </citation>
    <scope>NUCLEOTIDE SEQUENCE [LARGE SCALE GENOMIC DNA]</scope>
    <source>
        <strain evidence="4">Berkeley</strain>
    </source>
</reference>
<evidence type="ECO:0000313" key="2">
    <source>
        <dbReference type="EMBL" id="ACL83034.1"/>
    </source>
</evidence>
<dbReference type="HOGENOM" id="CLU_113851_0_0_1"/>
<sequence length="242" mass="27644">MSHLPLDARAILQYLNDLGYRNISAEQLREFLKDLRKLIKHEERLAENAKESDFSGLHKRGTVSSRAKLSLDKDKENAAPSCPCPSAKEKECKTDKDDDLKERSDGGASFADLARLFKEQLLMDASVPPMSANNAVPQKSQVNGRRRSRSKTRREKAPSISSSESEANEDRLRMQRRRRSKSHPRSASNRRSGSVHQRRKSMHCDPVALFQYYQKEWAHFRSQIPGENTRIGVRSKPMGLKK</sequence>
<dbReference type="Proteomes" id="UP000000803">
    <property type="component" value="Chromosome 2L"/>
</dbReference>
<dbReference type="InParanoid" id="B7YZW2"/>
<feature type="compositionally biased region" description="Basic residues" evidence="1">
    <location>
        <begin position="174"/>
        <end position="184"/>
    </location>
</feature>
<dbReference type="AlphaFoldDB" id="B7YZW2"/>
<dbReference type="RefSeq" id="NP_001137828.1">
    <property type="nucleotide sequence ID" value="NM_001144356.3"/>
</dbReference>
<reference evidence="2 4" key="4">
    <citation type="journal article" date="2002" name="Genome Biol.">
        <title>The transposable elements of the Drosophila melanogaster euchromatin: a genomics perspective.</title>
        <authorList>
            <person name="Kaminker J.S."/>
            <person name="Bergman C.M."/>
            <person name="Kronmiller B."/>
            <person name="Carlson J."/>
            <person name="Svirskas R."/>
            <person name="Patel S."/>
            <person name="Frise E."/>
            <person name="Wheeler D.A."/>
            <person name="Lewis S.E."/>
            <person name="Rubin G.M."/>
            <person name="Ashburner M."/>
            <person name="Celniker S.E."/>
        </authorList>
    </citation>
    <scope>NUCLEOTIDE SEQUENCE [LARGE SCALE GENOMIC DNA]</scope>
    <source>
        <strain evidence="4">Berkeley</strain>
    </source>
</reference>
<reference evidence="2 4" key="3">
    <citation type="journal article" date="2002" name="Genome Biol.">
        <title>Annotation of the Drosophila melanogaster euchromatic genome: a systematic review.</title>
        <authorList>
            <person name="Misra S."/>
            <person name="Crosby M.A."/>
            <person name="Mungall C.J."/>
            <person name="Matthews B.B."/>
            <person name="Campbell K.S."/>
            <person name="Hradecky P."/>
            <person name="Huang Y."/>
            <person name="Kaminker J.S."/>
            <person name="Millburn G.H."/>
            <person name="Prochnik S.E."/>
            <person name="Smith C.D."/>
            <person name="Tupy J.L."/>
            <person name="Whitfied E.J."/>
            <person name="Bayraktaroglu L."/>
            <person name="Berman B.P."/>
            <person name="Bettencourt B.R."/>
            <person name="Celniker S.E."/>
            <person name="de Grey A.D."/>
            <person name="Drysdale R.A."/>
            <person name="Harris N.L."/>
            <person name="Richter J."/>
            <person name="Russo S."/>
            <person name="Schroeder A.J."/>
            <person name="Shu S.Q."/>
            <person name="Stapleton M."/>
            <person name="Yamada C."/>
            <person name="Ashburner M."/>
            <person name="Gelbart W.M."/>
            <person name="Rubin G.M."/>
            <person name="Lewis S.E."/>
        </authorList>
    </citation>
    <scope>GENOME REANNOTATION</scope>
    <source>
        <strain evidence="4">Berkeley</strain>
    </source>
</reference>
<reference evidence="2 4" key="11">
    <citation type="journal article" date="2015" name="Genome Res.">
        <title>The Release 6 reference sequence of the Drosophila melanogaster genome.</title>
        <authorList>
            <person name="Hoskins R.A."/>
            <person name="Carlson J.W."/>
            <person name="Wan K.H."/>
            <person name="Park S."/>
            <person name="Mendez I."/>
            <person name="Galle S.E."/>
            <person name="Booth B.W."/>
            <person name="Pfeiffer B.D."/>
            <person name="George R.A."/>
            <person name="Svirskas R."/>
            <person name="Krzywinski M."/>
            <person name="Schein J."/>
            <person name="Accardo M.C."/>
            <person name="Damia E."/>
            <person name="Messina G."/>
            <person name="Mendez-Lago M."/>
            <person name="de Pablos B."/>
            <person name="Demakova O.V."/>
            <person name="Andreyeva E.N."/>
            <person name="Boldyreva L.V."/>
            <person name="Marra M."/>
            <person name="Carvalho A.B."/>
            <person name="Dimitri P."/>
            <person name="Villasante A."/>
            <person name="Zhimulev I.F."/>
            <person name="Rubin G.M."/>
            <person name="Karpen G.H."/>
            <person name="Celniker S.E."/>
        </authorList>
    </citation>
    <scope>NUCLEOTIDE SEQUENCE [LARGE SCALE GENOMIC DNA]</scope>
    <source>
        <strain evidence="4">Berkeley</strain>
    </source>
</reference>
<dbReference type="VEuPathDB" id="VectorBase:FBgn0087041"/>
<dbReference type="KEGG" id="dme:Dmel_CG42231"/>
<dbReference type="PhylomeDB" id="B7YZW2"/>
<dbReference type="SMR" id="B7YZW2"/>
<dbReference type="OrthoDB" id="6343432at2759"/>
<keyword evidence="4" id="KW-1185">Reference proteome</keyword>
<dbReference type="STRING" id="7227.FBpp0271691"/>
<reference evidence="2 4" key="9">
    <citation type="journal article" date="2015" name="G3 (Bethesda)">
        <title>Gene Model Annotations for Drosophila melanogaster: Impact of High-Throughput Data.</title>
        <authorList>
            <consortium name="FlyBase Consortium"/>
            <person name="Matthews B.B."/>
            <person name="Dos Santos G."/>
            <person name="Crosby M.A."/>
            <person name="Emmert D.B."/>
            <person name="St Pierre S.E."/>
            <person name="Gramates L.S."/>
            <person name="Zhou P."/>
            <person name="Schroeder A.J."/>
            <person name="Falls K."/>
            <person name="Strelets V."/>
            <person name="Russo S.M."/>
            <person name="Gelbart W.M."/>
            <person name="null"/>
        </authorList>
    </citation>
    <scope>NUCLEOTIDE SEQUENCE [LARGE SCALE GENOMIC DNA]</scope>
    <source>
        <strain evidence="4">Berkeley</strain>
    </source>
</reference>
<organism evidence="2 4">
    <name type="scientific">Drosophila melanogaster</name>
    <name type="common">Fruit fly</name>
    <dbReference type="NCBI Taxonomy" id="7227"/>
    <lineage>
        <taxon>Eukaryota</taxon>
        <taxon>Metazoa</taxon>
        <taxon>Ecdysozoa</taxon>
        <taxon>Arthropoda</taxon>
        <taxon>Hexapoda</taxon>
        <taxon>Insecta</taxon>
        <taxon>Pterygota</taxon>
        <taxon>Neoptera</taxon>
        <taxon>Endopterygota</taxon>
        <taxon>Diptera</taxon>
        <taxon>Brachycera</taxon>
        <taxon>Muscomorpha</taxon>
        <taxon>Ephydroidea</taxon>
        <taxon>Drosophilidae</taxon>
        <taxon>Drosophila</taxon>
        <taxon>Sophophora</taxon>
    </lineage>
</organism>
<feature type="compositionally biased region" description="Polar residues" evidence="1">
    <location>
        <begin position="131"/>
        <end position="143"/>
    </location>
</feature>
<feature type="region of interest" description="Disordered" evidence="1">
    <location>
        <begin position="128"/>
        <end position="201"/>
    </location>
</feature>
<dbReference type="GO" id="GO:0036064">
    <property type="term" value="C:ciliary basal body"/>
    <property type="evidence" value="ECO:0000314"/>
    <property type="project" value="FlyBase"/>
</dbReference>
<reference evidence="2 4" key="6">
    <citation type="journal article" date="2005" name="PLoS Comput. Biol.">
        <title>Combined evidence annotation of transposable elements in genome sequences.</title>
        <authorList>
            <person name="Quesneville H."/>
            <person name="Bergman C.M."/>
            <person name="Andrieu O."/>
            <person name="Autard D."/>
            <person name="Nouaud D."/>
            <person name="Ashburner M."/>
            <person name="Anxolabehere D."/>
        </authorList>
    </citation>
    <scope>NUCLEOTIDE SEQUENCE [LARGE SCALE GENOMIC DNA]</scope>
    <source>
        <strain evidence="4">Berkeley</strain>
    </source>
</reference>
<gene>
    <name evidence="2 3" type="primary">Hyls1</name>
    <name evidence="2" type="synonym">Dmel\CG42231</name>
    <name evidence="2" type="synonym">HYLS1</name>
    <name evidence="2" type="synonym">hyls1</name>
    <name evidence="2 3" type="ORF">CG42231</name>
    <name evidence="2" type="ORF">Dmel_CG42231</name>
</gene>
<reference evidence="2 4" key="2">
    <citation type="journal article" date="2002" name="Genome Biol.">
        <title>Finishing a whole-genome shotgun: release 3 of the Drosophila melanogaster euchromatic genome sequence.</title>
        <authorList>
            <person name="Celniker S.E."/>
            <person name="Wheeler D.A."/>
            <person name="Kronmiller B."/>
            <person name="Carlson J.W."/>
            <person name="Halpern A."/>
            <person name="Patel S."/>
            <person name="Adams M."/>
            <person name="Champe M."/>
            <person name="Dugan S.P."/>
            <person name="Frise E."/>
            <person name="Hodgson A."/>
            <person name="George R.A."/>
            <person name="Hoskins R.A."/>
            <person name="Laverty T."/>
            <person name="Muzny D.M."/>
            <person name="Nelson C.R."/>
            <person name="Pacleb J.M."/>
            <person name="Park S."/>
            <person name="Pfeiffer B.D."/>
            <person name="Richards S."/>
            <person name="Sodergren E.J."/>
            <person name="Svirskas R."/>
            <person name="Tabor P.E."/>
            <person name="Wan K."/>
            <person name="Stapleton M."/>
            <person name="Sutton G.G."/>
            <person name="Venter C."/>
            <person name="Weinstock G."/>
            <person name="Scherer S.E."/>
            <person name="Myers E.W."/>
            <person name="Gibbs R.A."/>
            <person name="Rubin G.M."/>
        </authorList>
    </citation>
    <scope>NUCLEOTIDE SEQUENCE [LARGE SCALE GENOMIC DNA]</scope>
    <source>
        <strain evidence="4">Berkeley</strain>
    </source>
</reference>
<name>B7YZW2_DROME</name>
<dbReference type="GeneID" id="7354432"/>
<evidence type="ECO:0000313" key="4">
    <source>
        <dbReference type="Proteomes" id="UP000000803"/>
    </source>
</evidence>
<evidence type="ECO:0000313" key="3">
    <source>
        <dbReference type="FlyBase" id="FBgn0087041"/>
    </source>
</evidence>
<dbReference type="AGR" id="FB:FBgn0087041"/>